<dbReference type="AlphaFoldDB" id="A0A4U5NJ66"/>
<protein>
    <submittedName>
        <fullName evidence="1">Uncharacterized protein</fullName>
    </submittedName>
</protein>
<gene>
    <name evidence="1" type="ORF">L596_016556</name>
</gene>
<evidence type="ECO:0000313" key="2">
    <source>
        <dbReference type="Proteomes" id="UP000298663"/>
    </source>
</evidence>
<organism evidence="1 2">
    <name type="scientific">Steinernema carpocapsae</name>
    <name type="common">Entomopathogenic nematode</name>
    <dbReference type="NCBI Taxonomy" id="34508"/>
    <lineage>
        <taxon>Eukaryota</taxon>
        <taxon>Metazoa</taxon>
        <taxon>Ecdysozoa</taxon>
        <taxon>Nematoda</taxon>
        <taxon>Chromadorea</taxon>
        <taxon>Rhabditida</taxon>
        <taxon>Tylenchina</taxon>
        <taxon>Panagrolaimomorpha</taxon>
        <taxon>Strongyloidoidea</taxon>
        <taxon>Steinernematidae</taxon>
        <taxon>Steinernema</taxon>
    </lineage>
</organism>
<evidence type="ECO:0000313" key="1">
    <source>
        <dbReference type="EMBL" id="TKR82884.1"/>
    </source>
</evidence>
<keyword evidence="2" id="KW-1185">Reference proteome</keyword>
<reference evidence="1 2" key="1">
    <citation type="journal article" date="2015" name="Genome Biol.">
        <title>Comparative genomics of Steinernema reveals deeply conserved gene regulatory networks.</title>
        <authorList>
            <person name="Dillman A.R."/>
            <person name="Macchietto M."/>
            <person name="Porter C.F."/>
            <person name="Rogers A."/>
            <person name="Williams B."/>
            <person name="Antoshechkin I."/>
            <person name="Lee M.M."/>
            <person name="Goodwin Z."/>
            <person name="Lu X."/>
            <person name="Lewis E.E."/>
            <person name="Goodrich-Blair H."/>
            <person name="Stock S.P."/>
            <person name="Adams B.J."/>
            <person name="Sternberg P.W."/>
            <person name="Mortazavi A."/>
        </authorList>
    </citation>
    <scope>NUCLEOTIDE SEQUENCE [LARGE SCALE GENOMIC DNA]</scope>
    <source>
        <strain evidence="1 2">ALL</strain>
    </source>
</reference>
<reference evidence="1 2" key="2">
    <citation type="journal article" date="2019" name="G3 (Bethesda)">
        <title>Hybrid Assembly of the Genome of the Entomopathogenic Nematode Steinernema carpocapsae Identifies the X-Chromosome.</title>
        <authorList>
            <person name="Serra L."/>
            <person name="Macchietto M."/>
            <person name="Macias-Munoz A."/>
            <person name="McGill C.J."/>
            <person name="Rodriguez I.M."/>
            <person name="Rodriguez B."/>
            <person name="Murad R."/>
            <person name="Mortazavi A."/>
        </authorList>
    </citation>
    <scope>NUCLEOTIDE SEQUENCE [LARGE SCALE GENOMIC DNA]</scope>
    <source>
        <strain evidence="1 2">ALL</strain>
    </source>
</reference>
<name>A0A4U5NJ66_STECR</name>
<dbReference type="EMBL" id="AZBU02000004">
    <property type="protein sequence ID" value="TKR82884.1"/>
    <property type="molecule type" value="Genomic_DNA"/>
</dbReference>
<comment type="caution">
    <text evidence="1">The sequence shown here is derived from an EMBL/GenBank/DDBJ whole genome shotgun (WGS) entry which is preliminary data.</text>
</comment>
<sequence>MERKSDNVMGIICFVCFLAAGVIIADSNTHKLQKIFARTSGRDDRDSDLRRHPSLRGSRRLHVLKLDWLRFHDPALLHDHRSCPDLSLFDCDRLCEALSTIGAEMDALL</sequence>
<proteinExistence type="predicted"/>
<accession>A0A4U5NJ66</accession>
<dbReference type="Proteomes" id="UP000298663">
    <property type="component" value="Unassembled WGS sequence"/>
</dbReference>